<protein>
    <submittedName>
        <fullName evidence="2">Uncharacterized protein</fullName>
    </submittedName>
</protein>
<proteinExistence type="predicted"/>
<evidence type="ECO:0000256" key="1">
    <source>
        <dbReference type="SAM" id="MobiDB-lite"/>
    </source>
</evidence>
<dbReference type="AlphaFoldDB" id="A0A2B7ZFQ2"/>
<gene>
    <name evidence="2" type="ORF">GX50_05069</name>
</gene>
<feature type="compositionally biased region" description="Low complexity" evidence="1">
    <location>
        <begin position="7"/>
        <end position="34"/>
    </location>
</feature>
<reference evidence="2 3" key="1">
    <citation type="submission" date="2017-10" db="EMBL/GenBank/DDBJ databases">
        <title>Comparative genomics in systemic dimorphic fungi from Ajellomycetaceae.</title>
        <authorList>
            <person name="Munoz J.F."/>
            <person name="Mcewen J.G."/>
            <person name="Clay O.K."/>
            <person name="Cuomo C.A."/>
        </authorList>
    </citation>
    <scope>NUCLEOTIDE SEQUENCE [LARGE SCALE GENOMIC DNA]</scope>
    <source>
        <strain evidence="2 3">UAMH4076</strain>
    </source>
</reference>
<feature type="region of interest" description="Disordered" evidence="1">
    <location>
        <begin position="1"/>
        <end position="34"/>
    </location>
</feature>
<dbReference type="VEuPathDB" id="FungiDB:EMCG_00602"/>
<organism evidence="2 3">
    <name type="scientific">[Emmonsia] crescens</name>
    <dbReference type="NCBI Taxonomy" id="73230"/>
    <lineage>
        <taxon>Eukaryota</taxon>
        <taxon>Fungi</taxon>
        <taxon>Dikarya</taxon>
        <taxon>Ascomycota</taxon>
        <taxon>Pezizomycotina</taxon>
        <taxon>Eurotiomycetes</taxon>
        <taxon>Eurotiomycetidae</taxon>
        <taxon>Onygenales</taxon>
        <taxon>Ajellomycetaceae</taxon>
        <taxon>Emergomyces</taxon>
    </lineage>
</organism>
<evidence type="ECO:0000313" key="2">
    <source>
        <dbReference type="EMBL" id="PGH32170.1"/>
    </source>
</evidence>
<name>A0A2B7ZFQ2_9EURO</name>
<accession>A0A2B7ZFQ2</accession>
<evidence type="ECO:0000313" key="3">
    <source>
        <dbReference type="Proteomes" id="UP000226031"/>
    </source>
</evidence>
<dbReference type="Proteomes" id="UP000226031">
    <property type="component" value="Unassembled WGS sequence"/>
</dbReference>
<dbReference type="EMBL" id="PDND01000102">
    <property type="protein sequence ID" value="PGH32170.1"/>
    <property type="molecule type" value="Genomic_DNA"/>
</dbReference>
<keyword evidence="3" id="KW-1185">Reference proteome</keyword>
<sequence length="112" mass="12244">MNPAFPNQSSSSLSNNGNINVNPENNSYNSYNNSYTSNYTSYEDGQQGCIASQDLLLPNILERANASRNSFGFSFEGYQQPELHGIPGLTTTGYIVEAPVTTASWQQQQPAL</sequence>
<comment type="caution">
    <text evidence="2">The sequence shown here is derived from an EMBL/GenBank/DDBJ whole genome shotgun (WGS) entry which is preliminary data.</text>
</comment>